<evidence type="ECO:0000313" key="3">
    <source>
        <dbReference type="Proteomes" id="UP000826656"/>
    </source>
</evidence>
<protein>
    <recommendedName>
        <fullName evidence="1">Retrotransposon Copia-like N-terminal domain-containing protein</fullName>
    </recommendedName>
</protein>
<evidence type="ECO:0000259" key="1">
    <source>
        <dbReference type="Pfam" id="PF14244"/>
    </source>
</evidence>
<gene>
    <name evidence="2" type="ORF">KY290_033783</name>
</gene>
<dbReference type="Pfam" id="PF14244">
    <property type="entry name" value="Retrotran_gag_3"/>
    <property type="match status" value="1"/>
</dbReference>
<dbReference type="EMBL" id="JAIVGD010000026">
    <property type="protein sequence ID" value="KAH0740740.1"/>
    <property type="molecule type" value="Genomic_DNA"/>
</dbReference>
<dbReference type="Proteomes" id="UP000826656">
    <property type="component" value="Unassembled WGS sequence"/>
</dbReference>
<evidence type="ECO:0000313" key="2">
    <source>
        <dbReference type="EMBL" id="KAH0740740.1"/>
    </source>
</evidence>
<name>A0ABQ7U1I8_SOLTU</name>
<dbReference type="InterPro" id="IPR029472">
    <property type="entry name" value="Copia-like_N"/>
</dbReference>
<proteinExistence type="predicted"/>
<keyword evidence="3" id="KW-1185">Reference proteome</keyword>
<accession>A0ABQ7U1I8</accession>
<comment type="caution">
    <text evidence="2">The sequence shown here is derived from an EMBL/GenBank/DDBJ whole genome shotgun (WGS) entry which is preliminary data.</text>
</comment>
<reference evidence="2 3" key="1">
    <citation type="journal article" date="2021" name="bioRxiv">
        <title>Chromosome-scale and haplotype-resolved genome assembly of a tetraploid potato cultivar.</title>
        <authorList>
            <person name="Sun H."/>
            <person name="Jiao W.-B."/>
            <person name="Krause K."/>
            <person name="Campoy J.A."/>
            <person name="Goel M."/>
            <person name="Folz-Donahue K."/>
            <person name="Kukat C."/>
            <person name="Huettel B."/>
            <person name="Schneeberger K."/>
        </authorList>
    </citation>
    <scope>NUCLEOTIDE SEQUENCE [LARGE SCALE GENOMIC DNA]</scope>
    <source>
        <strain evidence="2">SolTubOtavaFocal</strain>
        <tissue evidence="2">Leaves</tissue>
    </source>
</reference>
<organism evidence="2 3">
    <name type="scientific">Solanum tuberosum</name>
    <name type="common">Potato</name>
    <dbReference type="NCBI Taxonomy" id="4113"/>
    <lineage>
        <taxon>Eukaryota</taxon>
        <taxon>Viridiplantae</taxon>
        <taxon>Streptophyta</taxon>
        <taxon>Embryophyta</taxon>
        <taxon>Tracheophyta</taxon>
        <taxon>Spermatophyta</taxon>
        <taxon>Magnoliopsida</taxon>
        <taxon>eudicotyledons</taxon>
        <taxon>Gunneridae</taxon>
        <taxon>Pentapetalae</taxon>
        <taxon>asterids</taxon>
        <taxon>lamiids</taxon>
        <taxon>Solanales</taxon>
        <taxon>Solanaceae</taxon>
        <taxon>Solanoideae</taxon>
        <taxon>Solaneae</taxon>
        <taxon>Solanum</taxon>
    </lineage>
</organism>
<feature type="domain" description="Retrotransposon Copia-like N-terminal" evidence="1">
    <location>
        <begin position="29"/>
        <end position="66"/>
    </location>
</feature>
<sequence length="82" mass="9054">MPDSGSIGNNTSANDATTSDYQHSLFLYPSNAPGSLTIPIMLTESDNYTLWSRDVKLTLLGRNNMGSVKHNQFTCDLAELWD</sequence>